<keyword evidence="8" id="KW-1185">Reference proteome</keyword>
<evidence type="ECO:0000256" key="5">
    <source>
        <dbReference type="ARBA" id="ARBA00022833"/>
    </source>
</evidence>
<organism evidence="7 8">
    <name type="scientific">Saccharopolyspora rosea</name>
    <dbReference type="NCBI Taxonomy" id="524884"/>
    <lineage>
        <taxon>Bacteria</taxon>
        <taxon>Bacillati</taxon>
        <taxon>Actinomycetota</taxon>
        <taxon>Actinomycetes</taxon>
        <taxon>Pseudonocardiales</taxon>
        <taxon>Pseudonocardiaceae</taxon>
        <taxon>Saccharopolyspora</taxon>
    </lineage>
</organism>
<protein>
    <submittedName>
        <fullName evidence="7">N-acyl homoserine lactonase family protein</fullName>
    </submittedName>
</protein>
<evidence type="ECO:0000256" key="3">
    <source>
        <dbReference type="ARBA" id="ARBA00022723"/>
    </source>
</evidence>
<dbReference type="EMBL" id="JBHTIW010000025">
    <property type="protein sequence ID" value="MFD0922819.1"/>
    <property type="molecule type" value="Genomic_DNA"/>
</dbReference>
<dbReference type="InterPro" id="IPR001279">
    <property type="entry name" value="Metallo-B-lactamas"/>
</dbReference>
<evidence type="ECO:0000259" key="6">
    <source>
        <dbReference type="SMART" id="SM00849"/>
    </source>
</evidence>
<comment type="similarity">
    <text evidence="2">Belongs to the metallo-beta-lactamase superfamily.</text>
</comment>
<comment type="cofactor">
    <cofactor evidence="1">
        <name>Zn(2+)</name>
        <dbReference type="ChEBI" id="CHEBI:29105"/>
    </cofactor>
</comment>
<accession>A0ABW3FY50</accession>
<evidence type="ECO:0000313" key="7">
    <source>
        <dbReference type="EMBL" id="MFD0922819.1"/>
    </source>
</evidence>
<evidence type="ECO:0000256" key="1">
    <source>
        <dbReference type="ARBA" id="ARBA00001947"/>
    </source>
</evidence>
<dbReference type="Pfam" id="PF00753">
    <property type="entry name" value="Lactamase_B"/>
    <property type="match status" value="1"/>
</dbReference>
<keyword evidence="3" id="KW-0479">Metal-binding</keyword>
<keyword evidence="4" id="KW-0378">Hydrolase</keyword>
<dbReference type="Gene3D" id="3.60.15.10">
    <property type="entry name" value="Ribonuclease Z/Hydroxyacylglutathione hydrolase-like"/>
    <property type="match status" value="1"/>
</dbReference>
<name>A0ABW3FY50_9PSEU</name>
<dbReference type="PANTHER" id="PTHR42978">
    <property type="entry name" value="QUORUM-QUENCHING LACTONASE YTNP-RELATED-RELATED"/>
    <property type="match status" value="1"/>
</dbReference>
<reference evidence="8" key="1">
    <citation type="journal article" date="2019" name="Int. J. Syst. Evol. Microbiol.">
        <title>The Global Catalogue of Microorganisms (GCM) 10K type strain sequencing project: providing services to taxonomists for standard genome sequencing and annotation.</title>
        <authorList>
            <consortium name="The Broad Institute Genomics Platform"/>
            <consortium name="The Broad Institute Genome Sequencing Center for Infectious Disease"/>
            <person name="Wu L."/>
            <person name="Ma J."/>
        </authorList>
    </citation>
    <scope>NUCLEOTIDE SEQUENCE [LARGE SCALE GENOMIC DNA]</scope>
    <source>
        <strain evidence="8">CCUG 56401</strain>
    </source>
</reference>
<comment type="caution">
    <text evidence="7">The sequence shown here is derived from an EMBL/GenBank/DDBJ whole genome shotgun (WGS) entry which is preliminary data.</text>
</comment>
<evidence type="ECO:0000256" key="2">
    <source>
        <dbReference type="ARBA" id="ARBA00007749"/>
    </source>
</evidence>
<dbReference type="SUPFAM" id="SSF56281">
    <property type="entry name" value="Metallo-hydrolase/oxidoreductase"/>
    <property type="match status" value="1"/>
</dbReference>
<dbReference type="SMART" id="SM00849">
    <property type="entry name" value="Lactamase_B"/>
    <property type="match status" value="1"/>
</dbReference>
<dbReference type="PANTHER" id="PTHR42978:SF2">
    <property type="entry name" value="102 KBASES UNSTABLE REGION: FROM 1 TO 119443"/>
    <property type="match status" value="1"/>
</dbReference>
<evidence type="ECO:0000256" key="4">
    <source>
        <dbReference type="ARBA" id="ARBA00022801"/>
    </source>
</evidence>
<proteinExistence type="inferred from homology"/>
<evidence type="ECO:0000313" key="8">
    <source>
        <dbReference type="Proteomes" id="UP001597018"/>
    </source>
</evidence>
<keyword evidence="5" id="KW-0862">Zinc</keyword>
<feature type="domain" description="Metallo-beta-lactamase" evidence="6">
    <location>
        <begin position="46"/>
        <end position="253"/>
    </location>
</feature>
<dbReference type="Proteomes" id="UP001597018">
    <property type="component" value="Unassembled WGS sequence"/>
</dbReference>
<dbReference type="CDD" id="cd07729">
    <property type="entry name" value="AHL_lactonase_MBL-fold"/>
    <property type="match status" value="1"/>
</dbReference>
<gene>
    <name evidence="7" type="ORF">ACFQ16_23985</name>
</gene>
<dbReference type="InterPro" id="IPR051013">
    <property type="entry name" value="MBL_superfamily_lactonases"/>
</dbReference>
<dbReference type="InterPro" id="IPR036866">
    <property type="entry name" value="RibonucZ/Hydroxyglut_hydro"/>
</dbReference>
<sequence>MAKRTTVSILHCGNMHADLTWLLLAPGKAMRRRQDKDLPAPWTAVPTLSVLVDTPDGKLLWDTSCPRDWESRWAPTGLQDFFPYDEVGEDEYLDARLAQLGLAPGDIDYVVLSHLHFDHAGNAELFRNTNAKLVCSDKEKEFAFGFDGPFNGAHLKRDYEDLEFVTVSGDEEFLPGVTLLQTPGHTPGCMSMRVDLPDSGTMIFTSDAVYMGASYGPPATPAAIVNNLEQFYQSVEKLRGIAEKTDATMVFGHDPDQVHQLRTAPEGSYT</sequence>